<organism evidence="2 3">
    <name type="scientific">Heminiphilus faecis</name>
    <dbReference type="NCBI Taxonomy" id="2601703"/>
    <lineage>
        <taxon>Bacteria</taxon>
        <taxon>Pseudomonadati</taxon>
        <taxon>Bacteroidota</taxon>
        <taxon>Bacteroidia</taxon>
        <taxon>Bacteroidales</taxon>
        <taxon>Muribaculaceae</taxon>
        <taxon>Heminiphilus</taxon>
    </lineage>
</organism>
<reference evidence="2 3" key="1">
    <citation type="submission" date="2024-03" db="EMBL/GenBank/DDBJ databases">
        <title>Mouse gut bacterial collection (mGBC) of GemPharmatech.</title>
        <authorList>
            <person name="He Y."/>
            <person name="Dong L."/>
            <person name="Wu D."/>
            <person name="Gao X."/>
            <person name="Lin Z."/>
        </authorList>
    </citation>
    <scope>NUCLEOTIDE SEQUENCE [LARGE SCALE GENOMIC DNA]</scope>
    <source>
        <strain evidence="2 3">54-13</strain>
    </source>
</reference>
<dbReference type="RefSeq" id="WP_147438780.1">
    <property type="nucleotide sequence ID" value="NZ_JBCLPP010000014.1"/>
</dbReference>
<keyword evidence="3" id="KW-1185">Reference proteome</keyword>
<name>A0ABV4CV32_9BACT</name>
<proteinExistence type="predicted"/>
<dbReference type="PROSITE" id="PS51257">
    <property type="entry name" value="PROKAR_LIPOPROTEIN"/>
    <property type="match status" value="1"/>
</dbReference>
<evidence type="ECO:0000313" key="2">
    <source>
        <dbReference type="EMBL" id="MEY8245224.1"/>
    </source>
</evidence>
<dbReference type="EMBL" id="JBCLPP010000014">
    <property type="protein sequence ID" value="MEY8245224.1"/>
    <property type="molecule type" value="Genomic_DNA"/>
</dbReference>
<evidence type="ECO:0008006" key="4">
    <source>
        <dbReference type="Google" id="ProtNLM"/>
    </source>
</evidence>
<keyword evidence="1" id="KW-0732">Signal</keyword>
<feature type="chain" id="PRO_5045375604" description="Peptidyl-prolyl cis-trans isomerase" evidence="1">
    <location>
        <begin position="19"/>
        <end position="288"/>
    </location>
</feature>
<sequence length="288" mass="33255">MISLKYIAFMLSSLSVTACGSGGAVADGDVLASVGTSMLTVDDLRDNTPLGLSSEDSVLFCRAYIKQWIDSRLVSEIAVRNISGTEKIDKMVEEYRNDLIMKEYKRLMYEENGGRWFSVDTLKSYYDNHKSDFILKKPLVRGIFLKLPQDAPRLQDVRKWYCSDNSDDIERLEKYTLQDAVQYDYFRDRWTDWNDIQNHIPMDFGGSPDMFLKKNDNFEMTRDGYTYLLSVSEYLPSGSEAPFELVEESIKDLFANENRVEYDRMLRKLLFERGVKSGDVKVNVDLGI</sequence>
<gene>
    <name evidence="2" type="ORF">AAK873_06285</name>
</gene>
<evidence type="ECO:0000256" key="1">
    <source>
        <dbReference type="SAM" id="SignalP"/>
    </source>
</evidence>
<comment type="caution">
    <text evidence="2">The sequence shown here is derived from an EMBL/GenBank/DDBJ whole genome shotgun (WGS) entry which is preliminary data.</text>
</comment>
<protein>
    <recommendedName>
        <fullName evidence="4">Peptidyl-prolyl cis-trans isomerase</fullName>
    </recommendedName>
</protein>
<evidence type="ECO:0000313" key="3">
    <source>
        <dbReference type="Proteomes" id="UP001565200"/>
    </source>
</evidence>
<dbReference type="Proteomes" id="UP001565200">
    <property type="component" value="Unassembled WGS sequence"/>
</dbReference>
<accession>A0ABV4CV32</accession>
<feature type="signal peptide" evidence="1">
    <location>
        <begin position="1"/>
        <end position="18"/>
    </location>
</feature>